<dbReference type="AlphaFoldDB" id="A0A9P5RZU1"/>
<sequence length="449" mass="48407">MTSTAPSSAKRMSMSKSPSSSPTSIMSSPRSFTPPPSGSLAGRHVIYRGLQTSSMEYMSLTHSRHPEAAHMIKGEILISGSQSGYIQYSIVLDHEWMTRKVKVSAMFSGHEKRLVLEVDQEQRWYKVTEHRQARSRSFYRSGLSLSQGSASEICSSSESSPSRSADDGSGSDSSKSHCNMQDADASLSDSSASCYSSSSDSECSIPFEKINLTWTPPPKGTKRASKRFSSMNLLGKISANAAAASPSEPTLNTSSHDTQSASPLTPSSSFTSSPSSPSSQTPSIPMTASPSATITTASQQQSPALCFASSKLTRTFSSSSQSGLKKYEHLAHLDGCTQLDLGYETSPSTLLFPLRRATLGVDSEKMRDHLESLSVDGASTTEKTALISFPDLELKPVQQHLAFAGPGRRPNDSLVECWQDDEDESMLIEVDGDGFVIRDGYNWARIPSS</sequence>
<evidence type="ECO:0000313" key="2">
    <source>
        <dbReference type="EMBL" id="KAF9151408.1"/>
    </source>
</evidence>
<feature type="compositionally biased region" description="Low complexity" evidence="1">
    <location>
        <begin position="260"/>
        <end position="295"/>
    </location>
</feature>
<dbReference type="InterPro" id="IPR009467">
    <property type="entry name" value="Glycolipid-bd_prot_put"/>
</dbReference>
<feature type="compositionally biased region" description="Low complexity" evidence="1">
    <location>
        <begin position="152"/>
        <end position="173"/>
    </location>
</feature>
<reference evidence="2" key="1">
    <citation type="journal article" date="2020" name="Fungal Divers.">
        <title>Resolving the Mortierellaceae phylogeny through synthesis of multi-gene phylogenetics and phylogenomics.</title>
        <authorList>
            <person name="Vandepol N."/>
            <person name="Liber J."/>
            <person name="Desiro A."/>
            <person name="Na H."/>
            <person name="Kennedy M."/>
            <person name="Barry K."/>
            <person name="Grigoriev I.V."/>
            <person name="Miller A.N."/>
            <person name="O'Donnell K."/>
            <person name="Stajich J.E."/>
            <person name="Bonito G."/>
        </authorList>
    </citation>
    <scope>NUCLEOTIDE SEQUENCE</scope>
    <source>
        <strain evidence="2">NRRL 6426</strain>
    </source>
</reference>
<dbReference type="Proteomes" id="UP000748756">
    <property type="component" value="Unassembled WGS sequence"/>
</dbReference>
<keyword evidence="3" id="KW-1185">Reference proteome</keyword>
<evidence type="ECO:0000256" key="1">
    <source>
        <dbReference type="SAM" id="MobiDB-lite"/>
    </source>
</evidence>
<protein>
    <submittedName>
        <fullName evidence="2">Uncharacterized protein</fullName>
    </submittedName>
</protein>
<dbReference type="Pfam" id="PF06475">
    <property type="entry name" value="Glycolipid_bind"/>
    <property type="match status" value="1"/>
</dbReference>
<dbReference type="SUPFAM" id="SSF159275">
    <property type="entry name" value="PA1994-like"/>
    <property type="match status" value="2"/>
</dbReference>
<comment type="caution">
    <text evidence="2">The sequence shown here is derived from an EMBL/GenBank/DDBJ whole genome shotgun (WGS) entry which is preliminary data.</text>
</comment>
<feature type="region of interest" description="Disordered" evidence="1">
    <location>
        <begin position="152"/>
        <end position="184"/>
    </location>
</feature>
<feature type="region of interest" description="Disordered" evidence="1">
    <location>
        <begin position="1"/>
        <end position="40"/>
    </location>
</feature>
<feature type="compositionally biased region" description="Low complexity" evidence="1">
    <location>
        <begin position="1"/>
        <end position="31"/>
    </location>
</feature>
<evidence type="ECO:0000313" key="3">
    <source>
        <dbReference type="Proteomes" id="UP000748756"/>
    </source>
</evidence>
<gene>
    <name evidence="2" type="ORF">BG015_006721</name>
</gene>
<organism evidence="2 3">
    <name type="scientific">Linnemannia schmuckeri</name>
    <dbReference type="NCBI Taxonomy" id="64567"/>
    <lineage>
        <taxon>Eukaryota</taxon>
        <taxon>Fungi</taxon>
        <taxon>Fungi incertae sedis</taxon>
        <taxon>Mucoromycota</taxon>
        <taxon>Mortierellomycotina</taxon>
        <taxon>Mortierellomycetes</taxon>
        <taxon>Mortierellales</taxon>
        <taxon>Mortierellaceae</taxon>
        <taxon>Linnemannia</taxon>
    </lineage>
</organism>
<feature type="region of interest" description="Disordered" evidence="1">
    <location>
        <begin position="241"/>
        <end position="295"/>
    </location>
</feature>
<name>A0A9P5RZU1_9FUNG</name>
<feature type="compositionally biased region" description="Polar residues" evidence="1">
    <location>
        <begin position="248"/>
        <end position="259"/>
    </location>
</feature>
<accession>A0A9P5RZU1</accession>
<dbReference type="OrthoDB" id="2429193at2759"/>
<proteinExistence type="predicted"/>
<dbReference type="EMBL" id="JAAAUQ010000325">
    <property type="protein sequence ID" value="KAF9151408.1"/>
    <property type="molecule type" value="Genomic_DNA"/>
</dbReference>